<dbReference type="EMBL" id="AYKW01000004">
    <property type="protein sequence ID" value="PIL35090.1"/>
    <property type="molecule type" value="Genomic_DNA"/>
</dbReference>
<evidence type="ECO:0000313" key="3">
    <source>
        <dbReference type="EMBL" id="PIL35090.1"/>
    </source>
</evidence>
<gene>
    <name evidence="3" type="ORF">GSI_02878</name>
</gene>
<proteinExistence type="predicted"/>
<organism evidence="3 4">
    <name type="scientific">Ganoderma sinense ZZ0214-1</name>
    <dbReference type="NCBI Taxonomy" id="1077348"/>
    <lineage>
        <taxon>Eukaryota</taxon>
        <taxon>Fungi</taxon>
        <taxon>Dikarya</taxon>
        <taxon>Basidiomycota</taxon>
        <taxon>Agaricomycotina</taxon>
        <taxon>Agaricomycetes</taxon>
        <taxon>Polyporales</taxon>
        <taxon>Polyporaceae</taxon>
        <taxon>Ganoderma</taxon>
    </lineage>
</organism>
<dbReference type="AlphaFoldDB" id="A0A2G8SMV6"/>
<sequence length="191" mass="20470">MAALASRSSGHEDQGISPELMIVIAGLFVVFLVIIIVFALPAKNSNNTGRPIAFDGRRAQCSHEFCHPRLPTLRRGLALPVASLPRCPAYHQHAHRTSEKAWRASQESMDRPSLAPPTHNVNTRRHAPTGGSLPRLPSSESQPRHSSSTVGVPSSPMAQITATSTSPPPAGRQSIGYGARGPTATLRPLVW</sequence>
<keyword evidence="2" id="KW-1133">Transmembrane helix</keyword>
<feature type="compositionally biased region" description="Low complexity" evidence="1">
    <location>
        <begin position="138"/>
        <end position="148"/>
    </location>
</feature>
<evidence type="ECO:0000256" key="2">
    <source>
        <dbReference type="SAM" id="Phobius"/>
    </source>
</evidence>
<keyword evidence="2" id="KW-0812">Transmembrane</keyword>
<comment type="caution">
    <text evidence="3">The sequence shown here is derived from an EMBL/GenBank/DDBJ whole genome shotgun (WGS) entry which is preliminary data.</text>
</comment>
<dbReference type="Proteomes" id="UP000230002">
    <property type="component" value="Unassembled WGS sequence"/>
</dbReference>
<feature type="region of interest" description="Disordered" evidence="1">
    <location>
        <begin position="98"/>
        <end position="191"/>
    </location>
</feature>
<protein>
    <submittedName>
        <fullName evidence="3">Uncharacterized protein</fullName>
    </submittedName>
</protein>
<feature type="compositionally biased region" description="Polar residues" evidence="1">
    <location>
        <begin position="149"/>
        <end position="165"/>
    </location>
</feature>
<name>A0A2G8SMV6_9APHY</name>
<evidence type="ECO:0000313" key="4">
    <source>
        <dbReference type="Proteomes" id="UP000230002"/>
    </source>
</evidence>
<evidence type="ECO:0000256" key="1">
    <source>
        <dbReference type="SAM" id="MobiDB-lite"/>
    </source>
</evidence>
<keyword evidence="2" id="KW-0472">Membrane</keyword>
<feature type="transmembrane region" description="Helical" evidence="2">
    <location>
        <begin position="20"/>
        <end position="40"/>
    </location>
</feature>
<accession>A0A2G8SMV6</accession>
<keyword evidence="4" id="KW-1185">Reference proteome</keyword>
<reference evidence="3 4" key="1">
    <citation type="journal article" date="2015" name="Sci. Rep.">
        <title>Chromosome-level genome map provides insights into diverse defense mechanisms in the medicinal fungus Ganoderma sinense.</title>
        <authorList>
            <person name="Zhu Y."/>
            <person name="Xu J."/>
            <person name="Sun C."/>
            <person name="Zhou S."/>
            <person name="Xu H."/>
            <person name="Nelson D.R."/>
            <person name="Qian J."/>
            <person name="Song J."/>
            <person name="Luo H."/>
            <person name="Xiang L."/>
            <person name="Li Y."/>
            <person name="Xu Z."/>
            <person name="Ji A."/>
            <person name="Wang L."/>
            <person name="Lu S."/>
            <person name="Hayward A."/>
            <person name="Sun W."/>
            <person name="Li X."/>
            <person name="Schwartz D.C."/>
            <person name="Wang Y."/>
            <person name="Chen S."/>
        </authorList>
    </citation>
    <scope>NUCLEOTIDE SEQUENCE [LARGE SCALE GENOMIC DNA]</scope>
    <source>
        <strain evidence="3 4">ZZ0214-1</strain>
    </source>
</reference>